<name>A0ACC6P406_9BURK</name>
<keyword evidence="2" id="KW-1185">Reference proteome</keyword>
<organism evidence="1 2">
    <name type="scientific">Amphibiibacter pelophylacis</name>
    <dbReference type="NCBI Taxonomy" id="1799477"/>
    <lineage>
        <taxon>Bacteria</taxon>
        <taxon>Pseudomonadati</taxon>
        <taxon>Pseudomonadota</taxon>
        <taxon>Betaproteobacteria</taxon>
        <taxon>Burkholderiales</taxon>
        <taxon>Sphaerotilaceae</taxon>
        <taxon>Amphibiibacter</taxon>
    </lineage>
</organism>
<evidence type="ECO:0000313" key="2">
    <source>
        <dbReference type="Proteomes" id="UP001364695"/>
    </source>
</evidence>
<reference evidence="1" key="1">
    <citation type="submission" date="2023-10" db="EMBL/GenBank/DDBJ databases">
        <title>Amphibacter perezi, gen. nov., sp. nov. a novel taxa of the family Comamonadaceae, class Betaproteobacteria isolated from the skin microbiota of Pelophylax perezi from different populations.</title>
        <authorList>
            <person name="Costa S."/>
            <person name="Proenca D.N."/>
            <person name="Lopes I."/>
            <person name="Morais P.V."/>
        </authorList>
    </citation>
    <scope>NUCLEOTIDE SEQUENCE</scope>
    <source>
        <strain evidence="1">SL12-8</strain>
    </source>
</reference>
<comment type="caution">
    <text evidence="1">The sequence shown here is derived from an EMBL/GenBank/DDBJ whole genome shotgun (WGS) entry which is preliminary data.</text>
</comment>
<dbReference type="Proteomes" id="UP001364695">
    <property type="component" value="Unassembled WGS sequence"/>
</dbReference>
<accession>A0ACC6P406</accession>
<dbReference type="EC" id="2.8.3.-" evidence="1"/>
<keyword evidence="1" id="KW-0808">Transferase</keyword>
<proteinExistence type="predicted"/>
<gene>
    <name evidence="1" type="ORF">RV045_10990</name>
</gene>
<sequence>MAASETGATPAGACDLLAGVRVLDLSRVLAGPWATQTLADYGAEVIKIERPGQGDDTRGWGPPWSTPAQEDQPRDSAYYLCANRGKRSVAVDIASPEGAERMREWARSADVLVENYKVGQLARYGLDYDSLKAINPGLVYCAITGYGQTGPDAQRPGYDFAIQAAGGLMSITGEPGREPQKVGVAVVDLMTGTYATGAILAALLRRQRTGQGAYIDCALLDVQIAMLANQASNHLIGGTVPTRLGNAHPNIVPYQALATQDGHMVVAVGNDSQFRAFAAQLGLAHLADDPHYARNADRVAHREALIPLLQAPLLARTTADWVMRLDAAGVPCSPIHDVQQALAQPQVQARGLVVERVKHGTTLRLVGHPVVIDGQRPAAALPPPDLGEAQGVLN</sequence>
<evidence type="ECO:0000313" key="1">
    <source>
        <dbReference type="EMBL" id="MEJ7138948.1"/>
    </source>
</evidence>
<dbReference type="EMBL" id="JAWDIE010000017">
    <property type="protein sequence ID" value="MEJ7138948.1"/>
    <property type="molecule type" value="Genomic_DNA"/>
</dbReference>
<protein>
    <submittedName>
        <fullName evidence="1">CoA transferase</fullName>
        <ecNumber evidence="1">2.8.3.-</ecNumber>
    </submittedName>
</protein>